<dbReference type="InterPro" id="IPR021414">
    <property type="entry name" value="DUF3054"/>
</dbReference>
<dbReference type="Proteomes" id="UP001056855">
    <property type="component" value="Chromosome"/>
</dbReference>
<evidence type="ECO:0000313" key="2">
    <source>
        <dbReference type="EMBL" id="UTF52951.1"/>
    </source>
</evidence>
<organism evidence="2 3">
    <name type="scientific">Natronosalvus rutilus</name>
    <dbReference type="NCBI Taxonomy" id="2953753"/>
    <lineage>
        <taxon>Archaea</taxon>
        <taxon>Methanobacteriati</taxon>
        <taxon>Methanobacteriota</taxon>
        <taxon>Stenosarchaea group</taxon>
        <taxon>Halobacteria</taxon>
        <taxon>Halobacteriales</taxon>
        <taxon>Natrialbaceae</taxon>
        <taxon>Natronosalvus</taxon>
    </lineage>
</organism>
<dbReference type="Pfam" id="PF11255">
    <property type="entry name" value="DUF3054"/>
    <property type="match status" value="1"/>
</dbReference>
<name>A0A9E7N8X5_9EURY</name>
<sequence length="145" mass="15178">MGALPTVFDTDRPGQRAIALVGTVDLALITAIMMIGRRQHGLPIASEPGAALETALPFLVGWTVVALLAGAYARRAIVSTKTAAVVTTVAWLGGANVGLILRSSPFFDGNALWAFNVVITAIGLLVLGTWRIGLSVGLRNADWLE</sequence>
<keyword evidence="1" id="KW-0472">Membrane</keyword>
<feature type="transmembrane region" description="Helical" evidence="1">
    <location>
        <begin position="82"/>
        <end position="101"/>
    </location>
</feature>
<keyword evidence="1" id="KW-1133">Transmembrane helix</keyword>
<evidence type="ECO:0000313" key="3">
    <source>
        <dbReference type="Proteomes" id="UP001056855"/>
    </source>
</evidence>
<keyword evidence="3" id="KW-1185">Reference proteome</keyword>
<feature type="transmembrane region" description="Helical" evidence="1">
    <location>
        <begin position="113"/>
        <end position="130"/>
    </location>
</feature>
<protein>
    <submittedName>
        <fullName evidence="2">DUF3054 domain-containing protein</fullName>
    </submittedName>
</protein>
<keyword evidence="1" id="KW-0812">Transmembrane</keyword>
<dbReference type="AlphaFoldDB" id="A0A9E7N8X5"/>
<dbReference type="KEGG" id="sawl:NGM29_14370"/>
<gene>
    <name evidence="2" type="ORF">NGM29_14370</name>
</gene>
<dbReference type="GeneID" id="73291254"/>
<feature type="transmembrane region" description="Helical" evidence="1">
    <location>
        <begin position="55"/>
        <end position="73"/>
    </location>
</feature>
<reference evidence="2" key="1">
    <citation type="submission" date="2022-06" db="EMBL/GenBank/DDBJ databases">
        <title>Diverse halophilic archaea isolated from saline environments.</title>
        <authorList>
            <person name="Cui H.-L."/>
        </authorList>
    </citation>
    <scope>NUCLEOTIDE SEQUENCE</scope>
    <source>
        <strain evidence="2">WLHS1</strain>
    </source>
</reference>
<feature type="transmembrane region" description="Helical" evidence="1">
    <location>
        <begin position="17"/>
        <end position="35"/>
    </location>
</feature>
<proteinExistence type="predicted"/>
<evidence type="ECO:0000256" key="1">
    <source>
        <dbReference type="SAM" id="Phobius"/>
    </source>
</evidence>
<accession>A0A9E7N8X5</accession>
<dbReference type="EMBL" id="CP100355">
    <property type="protein sequence ID" value="UTF52951.1"/>
    <property type="molecule type" value="Genomic_DNA"/>
</dbReference>
<dbReference type="RefSeq" id="WP_254157051.1">
    <property type="nucleotide sequence ID" value="NZ_CP100355.1"/>
</dbReference>